<dbReference type="Proteomes" id="UP000247498">
    <property type="component" value="Unassembled WGS sequence"/>
</dbReference>
<proteinExistence type="inferred from homology"/>
<feature type="binding site" evidence="7">
    <location>
        <position position="66"/>
    </location>
    <ligand>
        <name>ATP</name>
        <dbReference type="ChEBI" id="CHEBI:30616"/>
    </ligand>
</feature>
<feature type="binding site" evidence="7">
    <location>
        <begin position="165"/>
        <end position="166"/>
    </location>
    <ligand>
        <name>ATP</name>
        <dbReference type="ChEBI" id="CHEBI:30616"/>
    </ligand>
</feature>
<feature type="cross-link" description="Glycyl lysine isopeptide (Lys-Gly) (interchain with G-Cter in SUMO2)" evidence="8">
    <location>
        <position position="163"/>
    </location>
</feature>
<dbReference type="PANTHER" id="PTHR24350">
    <property type="entry name" value="SERINE/THREONINE-PROTEIN KINASE IAL-RELATED"/>
    <property type="match status" value="1"/>
</dbReference>
<dbReference type="OrthoDB" id="377346at2759"/>
<evidence type="ECO:0000256" key="2">
    <source>
        <dbReference type="ARBA" id="ARBA00022679"/>
    </source>
</evidence>
<dbReference type="GO" id="GO:0005524">
    <property type="term" value="F:ATP binding"/>
    <property type="evidence" value="ECO:0007669"/>
    <property type="project" value="UniProtKB-UniRule"/>
</dbReference>
<evidence type="ECO:0000256" key="1">
    <source>
        <dbReference type="ARBA" id="ARBA00022527"/>
    </source>
</evidence>
<dbReference type="CDD" id="cd14007">
    <property type="entry name" value="STKc_Aurora"/>
    <property type="match status" value="1"/>
</dbReference>
<feature type="region of interest" description="Disordered" evidence="10">
    <location>
        <begin position="553"/>
        <end position="641"/>
    </location>
</feature>
<dbReference type="STRING" id="307507.A0A2V0PAI1"/>
<feature type="binding site" evidence="7">
    <location>
        <begin position="114"/>
        <end position="116"/>
    </location>
    <ligand>
        <name>ATP</name>
        <dbReference type="ChEBI" id="CHEBI:30616"/>
    </ligand>
</feature>
<dbReference type="InParanoid" id="A0A2V0PAI1"/>
<feature type="compositionally biased region" description="Gly residues" evidence="10">
    <location>
        <begin position="604"/>
        <end position="613"/>
    </location>
</feature>
<feature type="domain" description="Protein kinase" evidence="11">
    <location>
        <begin position="37"/>
        <end position="302"/>
    </location>
</feature>
<evidence type="ECO:0000256" key="6">
    <source>
        <dbReference type="PIRSR" id="PIRSR630616-1"/>
    </source>
</evidence>
<dbReference type="PROSITE" id="PS50011">
    <property type="entry name" value="PROTEIN_KINASE_DOM"/>
    <property type="match status" value="1"/>
</dbReference>
<feature type="binding site" evidence="7">
    <location>
        <position position="179"/>
    </location>
    <ligand>
        <name>ATP</name>
        <dbReference type="ChEBI" id="CHEBI:30616"/>
    </ligand>
</feature>
<feature type="active site" description="Proton acceptor" evidence="6">
    <location>
        <position position="161"/>
    </location>
</feature>
<feature type="compositionally biased region" description="Pro residues" evidence="10">
    <location>
        <begin position="527"/>
        <end position="539"/>
    </location>
</feature>
<feature type="region of interest" description="Disordered" evidence="10">
    <location>
        <begin position="362"/>
        <end position="419"/>
    </location>
</feature>
<evidence type="ECO:0000256" key="4">
    <source>
        <dbReference type="ARBA" id="ARBA00022777"/>
    </source>
</evidence>
<keyword evidence="1 9" id="KW-0723">Serine/threonine-protein kinase</keyword>
<gene>
    <name evidence="12" type="ORF">Rsub_09112</name>
</gene>
<dbReference type="EMBL" id="BDRX01000082">
    <property type="protein sequence ID" value="GBF96529.1"/>
    <property type="molecule type" value="Genomic_DNA"/>
</dbReference>
<evidence type="ECO:0000256" key="7">
    <source>
        <dbReference type="PIRSR" id="PIRSR630616-2"/>
    </source>
</evidence>
<dbReference type="EC" id="2.7.11.1" evidence="9"/>
<feature type="region of interest" description="Disordered" evidence="10">
    <location>
        <begin position="478"/>
        <end position="541"/>
    </location>
</feature>
<organism evidence="12 13">
    <name type="scientific">Raphidocelis subcapitata</name>
    <dbReference type="NCBI Taxonomy" id="307507"/>
    <lineage>
        <taxon>Eukaryota</taxon>
        <taxon>Viridiplantae</taxon>
        <taxon>Chlorophyta</taxon>
        <taxon>core chlorophytes</taxon>
        <taxon>Chlorophyceae</taxon>
        <taxon>CS clade</taxon>
        <taxon>Sphaeropleales</taxon>
        <taxon>Selenastraceae</taxon>
        <taxon>Raphidocelis</taxon>
    </lineage>
</organism>
<dbReference type="FunFam" id="3.30.200.20:FF:000042">
    <property type="entry name" value="Aurora kinase A"/>
    <property type="match status" value="1"/>
</dbReference>
<feature type="compositionally biased region" description="Low complexity" evidence="10">
    <location>
        <begin position="496"/>
        <end position="513"/>
    </location>
</feature>
<dbReference type="SMART" id="SM00220">
    <property type="entry name" value="S_TKc"/>
    <property type="match status" value="1"/>
</dbReference>
<dbReference type="InterPro" id="IPR008271">
    <property type="entry name" value="Ser/Thr_kinase_AS"/>
</dbReference>
<feature type="compositionally biased region" description="Low complexity" evidence="10">
    <location>
        <begin position="364"/>
        <end position="387"/>
    </location>
</feature>
<dbReference type="GO" id="GO:0004674">
    <property type="term" value="F:protein serine/threonine kinase activity"/>
    <property type="evidence" value="ECO:0007669"/>
    <property type="project" value="UniProtKB-KW"/>
</dbReference>
<evidence type="ECO:0000259" key="11">
    <source>
        <dbReference type="PROSITE" id="PS50011"/>
    </source>
</evidence>
<comment type="catalytic activity">
    <reaction evidence="9">
        <text>L-threonyl-[protein] + ATP = O-phospho-L-threonyl-[protein] + ADP + H(+)</text>
        <dbReference type="Rhea" id="RHEA:46608"/>
        <dbReference type="Rhea" id="RHEA-COMP:11060"/>
        <dbReference type="Rhea" id="RHEA-COMP:11605"/>
        <dbReference type="ChEBI" id="CHEBI:15378"/>
        <dbReference type="ChEBI" id="CHEBI:30013"/>
        <dbReference type="ChEBI" id="CHEBI:30616"/>
        <dbReference type="ChEBI" id="CHEBI:61977"/>
        <dbReference type="ChEBI" id="CHEBI:456216"/>
        <dbReference type="EC" id="2.7.11.1"/>
    </reaction>
</comment>
<evidence type="ECO:0000313" key="12">
    <source>
        <dbReference type="EMBL" id="GBF96529.1"/>
    </source>
</evidence>
<evidence type="ECO:0000313" key="13">
    <source>
        <dbReference type="Proteomes" id="UP000247498"/>
    </source>
</evidence>
<comment type="catalytic activity">
    <reaction evidence="9">
        <text>L-seryl-[protein] + ATP = O-phospho-L-seryl-[protein] + ADP + H(+)</text>
        <dbReference type="Rhea" id="RHEA:17989"/>
        <dbReference type="Rhea" id="RHEA-COMP:9863"/>
        <dbReference type="Rhea" id="RHEA-COMP:11604"/>
        <dbReference type="ChEBI" id="CHEBI:15378"/>
        <dbReference type="ChEBI" id="CHEBI:29999"/>
        <dbReference type="ChEBI" id="CHEBI:30616"/>
        <dbReference type="ChEBI" id="CHEBI:83421"/>
        <dbReference type="ChEBI" id="CHEBI:456216"/>
        <dbReference type="EC" id="2.7.11.1"/>
    </reaction>
</comment>
<evidence type="ECO:0000256" key="10">
    <source>
        <dbReference type="SAM" id="MobiDB-lite"/>
    </source>
</evidence>
<reference evidence="12 13" key="1">
    <citation type="journal article" date="2018" name="Sci. Rep.">
        <title>Raphidocelis subcapitata (=Pseudokirchneriella subcapitata) provides an insight into genome evolution and environmental adaptations in the Sphaeropleales.</title>
        <authorList>
            <person name="Suzuki S."/>
            <person name="Yamaguchi H."/>
            <person name="Nakajima N."/>
            <person name="Kawachi M."/>
        </authorList>
    </citation>
    <scope>NUCLEOTIDE SEQUENCE [LARGE SCALE GENOMIC DNA]</scope>
    <source>
        <strain evidence="12 13">NIES-35</strain>
    </source>
</reference>
<evidence type="ECO:0000256" key="8">
    <source>
        <dbReference type="PIRSR" id="PIRSR630616-3"/>
    </source>
</evidence>
<keyword evidence="3 7" id="KW-0547">Nucleotide-binding</keyword>
<feature type="compositionally biased region" description="Low complexity" evidence="10">
    <location>
        <begin position="593"/>
        <end position="603"/>
    </location>
</feature>
<keyword evidence="13" id="KW-1185">Reference proteome</keyword>
<comment type="similarity">
    <text evidence="9">Belongs to the protein kinase superfamily. Ser/Thr protein kinase family. Aurora subfamily.</text>
</comment>
<comment type="caution">
    <text evidence="12">The sequence shown here is derived from an EMBL/GenBank/DDBJ whole genome shotgun (WGS) entry which is preliminary data.</text>
</comment>
<evidence type="ECO:0000256" key="3">
    <source>
        <dbReference type="ARBA" id="ARBA00022741"/>
    </source>
</evidence>
<dbReference type="PROSITE" id="PS00108">
    <property type="entry name" value="PROTEIN_KINASE_ST"/>
    <property type="match status" value="1"/>
</dbReference>
<dbReference type="InterPro" id="IPR011009">
    <property type="entry name" value="Kinase-like_dom_sf"/>
</dbReference>
<keyword evidence="4 9" id="KW-0418">Kinase</keyword>
<accession>A0A2V0PAI1</accession>
<feature type="compositionally biased region" description="Low complexity" evidence="10">
    <location>
        <begin position="395"/>
        <end position="419"/>
    </location>
</feature>
<sequence>MQLFGSSERQQCSQTLLVTRHCPQEMRSRSSWSVDQFVVAKKLGGGYASTVHLALDKASGIQVALKVYHRVKLSQLNQYQVKREVRIHACLDHPNVLKLFAAFEDESGVYLVTEFASRGDVFGELDRRGGTMSESEAVRAVLAPFMSALRYLHALNIIHRDIKPENLLMTAAGELKVADFGLSIDITQERPVTRVGTLDYMAPEVVVCPDKCLPSDNKEKTHLHYDRLVDAWAVGVLAYELTVGRAPFDAGNKRATIEQILRGTPTYPAWLSEQARHFISWSLTKDAKARPDVQELAYHPWITGHAAAARPRAARLVPGRAASAADLHTLRPVPAVDTTAHMEARHRALGVGQIGNAAPLGSVSSDGSAGDAASDATGAPAAASPSATPSPPPSTASAGSAGSPFAAPKQQAAPPAGAGGAAAARGVLESAADGLRAYVTRCQSANNLESLRAAVASQRPPEPSNACFEPGGRYYSPGASLLPRATPGGAVPVAAQQHQQQQHQQQHQQQQQQRVAPHDSVTSVPSVPCPKPPASPARPPALQLVRLPSPALAAHGPGVAAPKAPLSPARSPSPMPITPEGVPAPRLALFSKSPAGRPSSLRPRGGGGGGGSRSSGASAGDPMQVDSSSAGHGSGSGSDGSSCGSAAEFVSVCSGGQRSHPGAAAAAVLTPPEPVSPPQHTAAAAAKAAAAAAAAGGGALLRSVLGGVGGGDAPSSGGSWFGLHCVNFLRPGGAK</sequence>
<dbReference type="AlphaFoldDB" id="A0A2V0PAI1"/>
<keyword evidence="5 7" id="KW-0067">ATP-binding</keyword>
<evidence type="ECO:0000256" key="9">
    <source>
        <dbReference type="RuleBase" id="RU367134"/>
    </source>
</evidence>
<evidence type="ECO:0000256" key="5">
    <source>
        <dbReference type="ARBA" id="ARBA00022840"/>
    </source>
</evidence>
<dbReference type="Gene3D" id="1.10.510.10">
    <property type="entry name" value="Transferase(Phosphotransferase) domain 1"/>
    <property type="match status" value="1"/>
</dbReference>
<keyword evidence="2 9" id="KW-0808">Transferase</keyword>
<dbReference type="InterPro" id="IPR030616">
    <property type="entry name" value="Aur-like"/>
</dbReference>
<dbReference type="InterPro" id="IPR000719">
    <property type="entry name" value="Prot_kinase_dom"/>
</dbReference>
<name>A0A2V0PAI1_9CHLO</name>
<dbReference type="FunFam" id="1.10.510.10:FF:000813">
    <property type="entry name" value="Aurora-like kinase"/>
    <property type="match status" value="1"/>
</dbReference>
<dbReference type="Pfam" id="PF00069">
    <property type="entry name" value="Pkinase"/>
    <property type="match status" value="1"/>
</dbReference>
<dbReference type="SUPFAM" id="SSF56112">
    <property type="entry name" value="Protein kinase-like (PK-like)"/>
    <property type="match status" value="1"/>
</dbReference>
<protein>
    <recommendedName>
        <fullName evidence="9">Aurora kinase</fullName>
        <ecNumber evidence="9">2.7.11.1</ecNumber>
    </recommendedName>
</protein>